<dbReference type="InterPro" id="IPR023296">
    <property type="entry name" value="Glyco_hydro_beta-prop_sf"/>
</dbReference>
<dbReference type="InterPro" id="IPR002048">
    <property type="entry name" value="EF_hand_dom"/>
</dbReference>
<evidence type="ECO:0000256" key="2">
    <source>
        <dbReference type="ARBA" id="ARBA00022737"/>
    </source>
</evidence>
<dbReference type="OrthoDB" id="10017054at2759"/>
<reference evidence="8 9" key="1">
    <citation type="journal article" date="2019" name="Fungal Biol. Biotechnol.">
        <title>Draft genome sequence of fastidious pathogen Ceratobasidium theobromae, which causes vascular-streak dieback in Theobroma cacao.</title>
        <authorList>
            <person name="Ali S.S."/>
            <person name="Asman A."/>
            <person name="Shao J."/>
            <person name="Firmansyah A.P."/>
            <person name="Susilo A.W."/>
            <person name="Rosmana A."/>
            <person name="McMahon P."/>
            <person name="Junaid M."/>
            <person name="Guest D."/>
            <person name="Kheng T.Y."/>
            <person name="Meinhardt L.W."/>
            <person name="Bailey B.A."/>
        </authorList>
    </citation>
    <scope>NUCLEOTIDE SEQUENCE [LARGE SCALE GENOMIC DNA]</scope>
    <source>
        <strain evidence="8 9">CT2</strain>
    </source>
</reference>
<dbReference type="InterPro" id="IPR011992">
    <property type="entry name" value="EF-hand-dom_pair"/>
</dbReference>
<dbReference type="Gene3D" id="1.10.418.10">
    <property type="entry name" value="Calponin-like domain"/>
    <property type="match status" value="2"/>
</dbReference>
<dbReference type="InterPro" id="IPR014837">
    <property type="entry name" value="EF-hand_Ca_insen"/>
</dbReference>
<sequence>MGDVSLGRYNKTPRMRVQKAENVNKALEFITSRGVKLTNIGPEDIIDGNVKLTLGMIWTLILRFTIADISEEGLSAKEGLLLWCQRKTAGYQEVDVQDFGYSWSDGLALCALIHHHRPDLIDYASLDKSDRYTNTKLAFEVAEKHLGIPQLLDVEDLCDANPPDERSVMTYIASFFHAFSSMDQQETVSRRIEKFADLMYSVWLSRNDYERRMRALLAEWTEKTTMLGVNSFDGTYNDAKQQLVEFQAYKNASKRQWVLEKQDLAMLFTNVQTKLRTYGLREYIPPEGLELSDMDTAWSTLLAAEATRSKTINAQIREIKEALRKKYANVANNFERRLRDLSNELSNLNGPLEDQLTSAKIIQTRLGPFSESLKDVAAMEQECVAANVEENDYTIFTYQDLQFELELVVQSVVKKISFIDNQIVARNMSNLTPAQLEQFESTFRYFDRDETNTLELAEMTAALASLGIVYSEEDLIIIHEQLTEDYGAVTFEAFINLLVDITEDQTSPAQLRDAFRGLAGDKPFVTEVDLRAALLPPTAVEYLQQAIPQRPGSETEFDYEAWLDDQNTQYQGYGFVYFTGEDLPNGEQIYFAVSQGNDPSRWNTVHGGYAVLNATLGTLGVRDPFIIRSPNNDKFYLIATDLRFAAVNSWDTASRKGSRSLAIWESPDLKTWSAQRLVQVSPPTAGMTWAPEAVYDAKAGHYNVFWASNLFAESDTNHTGTAYSRIMYANTTDFRTFTPAQVYIDIGTAVIDTTATYDEATKTWHRFSKENGNIVQEKSSSFFGTWTTVTSGIGNAQIGQSEGPTIFLSNRYAGVYHLFVDDLSPRGYVPFETGNITSGVWTKSTNYVLPANPRHGTVFGITTQEMANLASL</sequence>
<dbReference type="SUPFAM" id="SSF46966">
    <property type="entry name" value="Spectrin repeat"/>
    <property type="match status" value="2"/>
</dbReference>
<evidence type="ECO:0000256" key="4">
    <source>
        <dbReference type="ARBA" id="ARBA00023203"/>
    </source>
</evidence>
<evidence type="ECO:0000256" key="5">
    <source>
        <dbReference type="SAM" id="Coils"/>
    </source>
</evidence>
<dbReference type="PROSITE" id="PS50021">
    <property type="entry name" value="CH"/>
    <property type="match status" value="2"/>
</dbReference>
<dbReference type="SMART" id="SM00033">
    <property type="entry name" value="CH"/>
    <property type="match status" value="1"/>
</dbReference>
<dbReference type="GO" id="GO:0005509">
    <property type="term" value="F:calcium ion binding"/>
    <property type="evidence" value="ECO:0007669"/>
    <property type="project" value="InterPro"/>
</dbReference>
<dbReference type="SMART" id="SM01184">
    <property type="entry name" value="efhand_Ca_insen"/>
    <property type="match status" value="1"/>
</dbReference>
<feature type="domain" description="EF-hand" evidence="7">
    <location>
        <begin position="434"/>
        <end position="469"/>
    </location>
</feature>
<gene>
    <name evidence="8" type="ORF">CTheo_671</name>
</gene>
<dbReference type="Proteomes" id="UP000383932">
    <property type="component" value="Unassembled WGS sequence"/>
</dbReference>
<accession>A0A5N5QXL6</accession>
<dbReference type="AlphaFoldDB" id="A0A5N5QXL6"/>
<name>A0A5N5QXL6_9AGAM</name>
<evidence type="ECO:0000313" key="8">
    <source>
        <dbReference type="EMBL" id="KAB5595907.1"/>
    </source>
</evidence>
<dbReference type="Gene3D" id="1.10.238.10">
    <property type="entry name" value="EF-hand"/>
    <property type="match status" value="2"/>
</dbReference>
<dbReference type="Gene3D" id="2.115.10.20">
    <property type="entry name" value="Glycosyl hydrolase domain, family 43"/>
    <property type="match status" value="1"/>
</dbReference>
<evidence type="ECO:0000256" key="1">
    <source>
        <dbReference type="ARBA" id="ARBA00010255"/>
    </source>
</evidence>
<comment type="similarity">
    <text evidence="1">Belongs to the alpha-actinin family.</text>
</comment>
<keyword evidence="9" id="KW-1185">Reference proteome</keyword>
<organism evidence="8 9">
    <name type="scientific">Ceratobasidium theobromae</name>
    <dbReference type="NCBI Taxonomy" id="1582974"/>
    <lineage>
        <taxon>Eukaryota</taxon>
        <taxon>Fungi</taxon>
        <taxon>Dikarya</taxon>
        <taxon>Basidiomycota</taxon>
        <taxon>Agaricomycotina</taxon>
        <taxon>Agaricomycetes</taxon>
        <taxon>Cantharellales</taxon>
        <taxon>Ceratobasidiaceae</taxon>
        <taxon>Ceratobasidium</taxon>
    </lineage>
</organism>
<comment type="caution">
    <text evidence="8">The sequence shown here is derived from an EMBL/GenBank/DDBJ whole genome shotgun (WGS) entry which is preliminary data.</text>
</comment>
<keyword evidence="2" id="KW-0677">Repeat</keyword>
<dbReference type="PANTHER" id="PTHR11915">
    <property type="entry name" value="SPECTRIN/FILAMIN RELATED CYTOSKELETAL PROTEIN"/>
    <property type="match status" value="1"/>
</dbReference>
<dbReference type="PROSITE" id="PS50222">
    <property type="entry name" value="EF_HAND_2"/>
    <property type="match status" value="1"/>
</dbReference>
<dbReference type="Pfam" id="PF00307">
    <property type="entry name" value="CH"/>
    <property type="match status" value="2"/>
</dbReference>
<dbReference type="InterPro" id="IPR018247">
    <property type="entry name" value="EF_Hand_1_Ca_BS"/>
</dbReference>
<evidence type="ECO:0000259" key="6">
    <source>
        <dbReference type="PROSITE" id="PS50021"/>
    </source>
</evidence>
<evidence type="ECO:0000259" key="7">
    <source>
        <dbReference type="PROSITE" id="PS50222"/>
    </source>
</evidence>
<dbReference type="SUPFAM" id="SSF75005">
    <property type="entry name" value="Arabinanase/levansucrase/invertase"/>
    <property type="match status" value="1"/>
</dbReference>
<dbReference type="PROSITE" id="PS00018">
    <property type="entry name" value="EF_HAND_1"/>
    <property type="match status" value="1"/>
</dbReference>
<evidence type="ECO:0000256" key="3">
    <source>
        <dbReference type="ARBA" id="ARBA00022837"/>
    </source>
</evidence>
<dbReference type="InterPro" id="IPR001589">
    <property type="entry name" value="Actinin_actin-bd_CS"/>
</dbReference>
<dbReference type="EMBL" id="SSOP01000005">
    <property type="protein sequence ID" value="KAB5595907.1"/>
    <property type="molecule type" value="Genomic_DNA"/>
</dbReference>
<dbReference type="InterPro" id="IPR036872">
    <property type="entry name" value="CH_dom_sf"/>
</dbReference>
<dbReference type="PROSITE" id="PS00020">
    <property type="entry name" value="ACTININ_2"/>
    <property type="match status" value="1"/>
</dbReference>
<feature type="domain" description="Calponin-homology (CH)" evidence="6">
    <location>
        <begin position="74"/>
        <end position="180"/>
    </location>
</feature>
<evidence type="ECO:0000313" key="9">
    <source>
        <dbReference type="Proteomes" id="UP000383932"/>
    </source>
</evidence>
<dbReference type="SUPFAM" id="SSF47576">
    <property type="entry name" value="Calponin-homology domain, CH-domain"/>
    <property type="match status" value="1"/>
</dbReference>
<protein>
    <submittedName>
        <fullName evidence="8">Actin cross-linking protein</fullName>
    </submittedName>
</protein>
<dbReference type="InterPro" id="IPR001715">
    <property type="entry name" value="CH_dom"/>
</dbReference>
<dbReference type="SUPFAM" id="SSF47473">
    <property type="entry name" value="EF-hand"/>
    <property type="match status" value="1"/>
</dbReference>
<dbReference type="CDD" id="cd08983">
    <property type="entry name" value="GH43_Bt3655-like"/>
    <property type="match status" value="1"/>
</dbReference>
<feature type="coiled-coil region" evidence="5">
    <location>
        <begin position="313"/>
        <end position="344"/>
    </location>
</feature>
<keyword evidence="4" id="KW-0009">Actin-binding</keyword>
<keyword evidence="5" id="KW-0175">Coiled coil</keyword>
<feature type="domain" description="Calponin-homology (CH)" evidence="6">
    <location>
        <begin position="1"/>
        <end position="65"/>
    </location>
</feature>
<proteinExistence type="inferred from homology"/>
<dbReference type="Pfam" id="PF08726">
    <property type="entry name" value="EFhand_Ca_insen"/>
    <property type="match status" value="1"/>
</dbReference>
<dbReference type="FunFam" id="1.10.418.10:FF:000030">
    <property type="entry name" value="Related to alpha-actinin"/>
    <property type="match status" value="1"/>
</dbReference>
<keyword evidence="3" id="KW-0106">Calcium</keyword>
<dbReference type="Gene3D" id="1.20.58.60">
    <property type="match status" value="2"/>
</dbReference>
<dbReference type="GO" id="GO:0003779">
    <property type="term" value="F:actin binding"/>
    <property type="evidence" value="ECO:0007669"/>
    <property type="project" value="UniProtKB-KW"/>
</dbReference>